<evidence type="ECO:0000256" key="6">
    <source>
        <dbReference type="ARBA" id="ARBA00023315"/>
    </source>
</evidence>
<dbReference type="AlphaFoldDB" id="A0A7R9BGF6"/>
<dbReference type="GO" id="GO:0005794">
    <property type="term" value="C:Golgi apparatus"/>
    <property type="evidence" value="ECO:0007669"/>
    <property type="project" value="TreeGrafter"/>
</dbReference>
<feature type="domain" description="Palmitoyltransferase DHHC" evidence="9">
    <location>
        <begin position="158"/>
        <end position="299"/>
    </location>
</feature>
<feature type="transmembrane region" description="Helical" evidence="7">
    <location>
        <begin position="86"/>
        <end position="108"/>
    </location>
</feature>
<dbReference type="InterPro" id="IPR001594">
    <property type="entry name" value="Palmitoyltrfase_DHHC"/>
</dbReference>
<comment type="subcellular location">
    <subcellularLocation>
        <location evidence="1">Membrane</location>
        <topology evidence="1">Multi-pass membrane protein</topology>
    </subcellularLocation>
</comment>
<organism evidence="10">
    <name type="scientific">Notodromas monacha</name>
    <dbReference type="NCBI Taxonomy" id="399045"/>
    <lineage>
        <taxon>Eukaryota</taxon>
        <taxon>Metazoa</taxon>
        <taxon>Ecdysozoa</taxon>
        <taxon>Arthropoda</taxon>
        <taxon>Crustacea</taxon>
        <taxon>Oligostraca</taxon>
        <taxon>Ostracoda</taxon>
        <taxon>Podocopa</taxon>
        <taxon>Podocopida</taxon>
        <taxon>Cypridocopina</taxon>
        <taxon>Cypridoidea</taxon>
        <taxon>Cyprididae</taxon>
        <taxon>Notodromas</taxon>
    </lineage>
</organism>
<name>A0A7R9BGF6_9CRUS</name>
<dbReference type="EMBL" id="CAJPEX010000277">
    <property type="protein sequence ID" value="CAG0914822.1"/>
    <property type="molecule type" value="Genomic_DNA"/>
</dbReference>
<dbReference type="GO" id="GO:0019706">
    <property type="term" value="F:protein-cysteine S-palmitoyltransferase activity"/>
    <property type="evidence" value="ECO:0007669"/>
    <property type="project" value="UniProtKB-EC"/>
</dbReference>
<evidence type="ECO:0000256" key="3">
    <source>
        <dbReference type="ARBA" id="ARBA00022692"/>
    </source>
</evidence>
<keyword evidence="3 7" id="KW-0812">Transmembrane</keyword>
<dbReference type="EC" id="2.3.1.225" evidence="7"/>
<proteinExistence type="inferred from homology"/>
<keyword evidence="11" id="KW-1185">Reference proteome</keyword>
<feature type="transmembrane region" description="Helical" evidence="7">
    <location>
        <begin position="25"/>
        <end position="42"/>
    </location>
</feature>
<dbReference type="GO" id="GO:0005783">
    <property type="term" value="C:endoplasmic reticulum"/>
    <property type="evidence" value="ECO:0007669"/>
    <property type="project" value="TreeGrafter"/>
</dbReference>
<evidence type="ECO:0000313" key="11">
    <source>
        <dbReference type="Proteomes" id="UP000678499"/>
    </source>
</evidence>
<keyword evidence="2 7" id="KW-0808">Transferase</keyword>
<feature type="compositionally biased region" description="Polar residues" evidence="8">
    <location>
        <begin position="334"/>
        <end position="346"/>
    </location>
</feature>
<reference evidence="10" key="1">
    <citation type="submission" date="2020-11" db="EMBL/GenBank/DDBJ databases">
        <authorList>
            <person name="Tran Van P."/>
        </authorList>
    </citation>
    <scope>NUCLEOTIDE SEQUENCE</scope>
</reference>
<evidence type="ECO:0000256" key="1">
    <source>
        <dbReference type="ARBA" id="ARBA00004141"/>
    </source>
</evidence>
<evidence type="ECO:0000256" key="4">
    <source>
        <dbReference type="ARBA" id="ARBA00022989"/>
    </source>
</evidence>
<dbReference type="Proteomes" id="UP000678499">
    <property type="component" value="Unassembled WGS sequence"/>
</dbReference>
<protein>
    <recommendedName>
        <fullName evidence="7">Palmitoyltransferase</fullName>
        <ecNumber evidence="7">2.3.1.225</ecNumber>
    </recommendedName>
</protein>
<dbReference type="InterPro" id="IPR039859">
    <property type="entry name" value="PFA4/ZDH16/20/ERF2-like"/>
</dbReference>
<dbReference type="OrthoDB" id="272303at2759"/>
<feature type="transmembrane region" description="Helical" evidence="7">
    <location>
        <begin position="114"/>
        <end position="136"/>
    </location>
</feature>
<keyword evidence="4 7" id="KW-1133">Transmembrane helix</keyword>
<evidence type="ECO:0000259" key="9">
    <source>
        <dbReference type="Pfam" id="PF01529"/>
    </source>
</evidence>
<comment type="similarity">
    <text evidence="7">Belongs to the DHHC palmitoyltransferase family.</text>
</comment>
<feature type="transmembrane region" description="Helical" evidence="7">
    <location>
        <begin position="252"/>
        <end position="283"/>
    </location>
</feature>
<feature type="transmembrane region" description="Helical" evidence="7">
    <location>
        <begin position="208"/>
        <end position="232"/>
    </location>
</feature>
<dbReference type="EMBL" id="OA882314">
    <property type="protein sequence ID" value="CAD7274670.1"/>
    <property type="molecule type" value="Genomic_DNA"/>
</dbReference>
<comment type="domain">
    <text evidence="7">The DHHC domain is required for palmitoyltransferase activity.</text>
</comment>
<dbReference type="Pfam" id="PF01529">
    <property type="entry name" value="DHHC"/>
    <property type="match status" value="1"/>
</dbReference>
<feature type="transmembrane region" description="Helical" evidence="7">
    <location>
        <begin position="48"/>
        <end position="65"/>
    </location>
</feature>
<evidence type="ECO:0000313" key="10">
    <source>
        <dbReference type="EMBL" id="CAD7274670.1"/>
    </source>
</evidence>
<dbReference type="GO" id="GO:0016020">
    <property type="term" value="C:membrane"/>
    <property type="evidence" value="ECO:0007669"/>
    <property type="project" value="UniProtKB-SubCell"/>
</dbReference>
<evidence type="ECO:0000256" key="8">
    <source>
        <dbReference type="SAM" id="MobiDB-lite"/>
    </source>
</evidence>
<dbReference type="PROSITE" id="PS50216">
    <property type="entry name" value="DHHC"/>
    <property type="match status" value="1"/>
</dbReference>
<dbReference type="GO" id="GO:0006612">
    <property type="term" value="P:protein targeting to membrane"/>
    <property type="evidence" value="ECO:0007669"/>
    <property type="project" value="TreeGrafter"/>
</dbReference>
<keyword evidence="6 7" id="KW-0012">Acyltransferase</keyword>
<feature type="region of interest" description="Disordered" evidence="8">
    <location>
        <begin position="324"/>
        <end position="346"/>
    </location>
</feature>
<evidence type="ECO:0000256" key="2">
    <source>
        <dbReference type="ARBA" id="ARBA00022679"/>
    </source>
</evidence>
<dbReference type="PANTHER" id="PTHR22883">
    <property type="entry name" value="ZINC FINGER DHHC DOMAIN CONTAINING PROTEIN"/>
    <property type="match status" value="1"/>
</dbReference>
<evidence type="ECO:0000256" key="5">
    <source>
        <dbReference type="ARBA" id="ARBA00023136"/>
    </source>
</evidence>
<comment type="catalytic activity">
    <reaction evidence="7">
        <text>L-cysteinyl-[protein] + hexadecanoyl-CoA = S-hexadecanoyl-L-cysteinyl-[protein] + CoA</text>
        <dbReference type="Rhea" id="RHEA:36683"/>
        <dbReference type="Rhea" id="RHEA-COMP:10131"/>
        <dbReference type="Rhea" id="RHEA-COMP:11032"/>
        <dbReference type="ChEBI" id="CHEBI:29950"/>
        <dbReference type="ChEBI" id="CHEBI:57287"/>
        <dbReference type="ChEBI" id="CHEBI:57379"/>
        <dbReference type="ChEBI" id="CHEBI:74151"/>
        <dbReference type="EC" id="2.3.1.225"/>
    </reaction>
</comment>
<sequence>MAATAEAVGNPNSTYTRVHRYEASLPVKIVLVLAVIGFLSIFPLILSVLGPILSCMAFALQLFLLKLEPRERRRHGLQRPFSAMQWICILYTCAAILVFYGIICVNFGGLLGTVFAVVGGVLFAVVASAYFSASLIDPAHEALRKRIPPSQEASGPNTVFCRTCKIYMTVEDKVKHCRSCGRCVPMFDHHCPALNNCVGKRNFKITIVLFNAGLLLAVFLDALVGLLVFGYLVKPELLVREPGKGGLLMFGFPVKAIVVFPLLGVFALVNTAVVISLIALVAYHWYNIFAEMTTYDQILQERQGNSKRYSVCLSKNLFTCLGSNNKRRRDEVPPNSQVSPNPRLSNLTISSEWTEGNRSSRTTNYDELGVRRSMTFDEQWDRVRQNSKDVNPMSVKFSPSATRTPRWKSNRHLDMGNPRAKRHIDGFQRCQHFQCPEVDMVSRSSEVFVDISKSSSKIDDEVYVDTGESSYESPSRLQSSFEFTLNNSFVQMGKKYDRTN</sequence>
<gene>
    <name evidence="10" type="ORF">NMOB1V02_LOCUS2493</name>
</gene>
<feature type="region of interest" description="Disordered" evidence="8">
    <location>
        <begin position="390"/>
        <end position="415"/>
    </location>
</feature>
<evidence type="ECO:0000256" key="7">
    <source>
        <dbReference type="RuleBase" id="RU079119"/>
    </source>
</evidence>
<keyword evidence="5 7" id="KW-0472">Membrane</keyword>
<accession>A0A7R9BGF6</accession>